<dbReference type="Proteomes" id="UP001437256">
    <property type="component" value="Unassembled WGS sequence"/>
</dbReference>
<comment type="caution">
    <text evidence="1">The sequence shown here is derived from an EMBL/GenBank/DDBJ whole genome shotgun (WGS) entry which is preliminary data.</text>
</comment>
<accession>A0ABR2Z8C9</accession>
<evidence type="ECO:0000313" key="1">
    <source>
        <dbReference type="EMBL" id="KAL0057851.1"/>
    </source>
</evidence>
<dbReference type="InterPro" id="IPR032675">
    <property type="entry name" value="LRR_dom_sf"/>
</dbReference>
<evidence type="ECO:0008006" key="3">
    <source>
        <dbReference type="Google" id="ProtNLM"/>
    </source>
</evidence>
<dbReference type="EMBL" id="JBBXMP010000421">
    <property type="protein sequence ID" value="KAL0057851.1"/>
    <property type="molecule type" value="Genomic_DNA"/>
</dbReference>
<gene>
    <name evidence="1" type="ORF">AAF712_015501</name>
</gene>
<dbReference type="SUPFAM" id="SSF52047">
    <property type="entry name" value="RNI-like"/>
    <property type="match status" value="1"/>
</dbReference>
<keyword evidence="2" id="KW-1185">Reference proteome</keyword>
<name>A0ABR2Z8C9_9AGAR</name>
<protein>
    <recommendedName>
        <fullName evidence="3">F-box domain-containing protein</fullName>
    </recommendedName>
</protein>
<sequence length="495" mass="57044">MSLSNAESPRENNKKVPAEVLREIFLKLPKYTFDVSKPPWTLTRVCRFWRQTALNEPNLWTDITFGLTELSQQRVSRCIQLLNIGQERALGRLLRVQIHLPKSGLYYELSPWEAFFHALQRLCARWFSLEVISQDYVPLPTIFSLPTEESERPRLDCLEVLSLHIPIYAWKDRMDFNDILTWIAAAAPRVRSLTLEKVSDLPASLATQLNWAQLTFLNFSNCWLIRDFFSEVAPKCIDLETFILDDSGDTFDPALPVPTLPKLHTLQITNQSDCAYLTMPSLHTLSLPAADLDVFWVERIINMVDRSSCHLRSISMHRINLNDLDLETVLRTVGAQVAELTLKGQLFSDYLFTRIADTTNPLLPKLKLIKIVQDELPDTQLPCELTPPLPAVLDAARSRRVSLDLEVYPDNPDQWMVNEAEISDLKLENGIDVRVKWQDRSVWEGHLLERLGTLMYRRLLGLSSEILRNFPIIYDWLNIVERLMNSSTKDNFEVG</sequence>
<dbReference type="PANTHER" id="PTHR38926">
    <property type="entry name" value="F-BOX DOMAIN CONTAINING PROTEIN, EXPRESSED"/>
    <property type="match status" value="1"/>
</dbReference>
<reference evidence="1 2" key="1">
    <citation type="submission" date="2024-05" db="EMBL/GenBank/DDBJ databases">
        <title>A draft genome resource for the thread blight pathogen Marasmius tenuissimus strain MS-2.</title>
        <authorList>
            <person name="Yulfo-Soto G.E."/>
            <person name="Baruah I.K."/>
            <person name="Amoako-Attah I."/>
            <person name="Bukari Y."/>
            <person name="Meinhardt L.W."/>
            <person name="Bailey B.A."/>
            <person name="Cohen S.P."/>
        </authorList>
    </citation>
    <scope>NUCLEOTIDE SEQUENCE [LARGE SCALE GENOMIC DNA]</scope>
    <source>
        <strain evidence="1 2">MS-2</strain>
    </source>
</reference>
<dbReference type="PANTHER" id="PTHR38926:SF5">
    <property type="entry name" value="F-BOX AND LEUCINE-RICH REPEAT PROTEIN 6"/>
    <property type="match status" value="1"/>
</dbReference>
<dbReference type="Gene3D" id="3.80.10.10">
    <property type="entry name" value="Ribonuclease Inhibitor"/>
    <property type="match status" value="1"/>
</dbReference>
<proteinExistence type="predicted"/>
<organism evidence="1 2">
    <name type="scientific">Marasmius tenuissimus</name>
    <dbReference type="NCBI Taxonomy" id="585030"/>
    <lineage>
        <taxon>Eukaryota</taxon>
        <taxon>Fungi</taxon>
        <taxon>Dikarya</taxon>
        <taxon>Basidiomycota</taxon>
        <taxon>Agaricomycotina</taxon>
        <taxon>Agaricomycetes</taxon>
        <taxon>Agaricomycetidae</taxon>
        <taxon>Agaricales</taxon>
        <taxon>Marasmiineae</taxon>
        <taxon>Marasmiaceae</taxon>
        <taxon>Marasmius</taxon>
    </lineage>
</organism>
<evidence type="ECO:0000313" key="2">
    <source>
        <dbReference type="Proteomes" id="UP001437256"/>
    </source>
</evidence>